<accession>A0A1R3VEA8</accession>
<evidence type="ECO:0000313" key="2">
    <source>
        <dbReference type="Proteomes" id="UP000188388"/>
    </source>
</evidence>
<dbReference type="EMBL" id="FTPD01000034">
    <property type="protein sequence ID" value="SIT57607.1"/>
    <property type="molecule type" value="Genomic_DNA"/>
</dbReference>
<dbReference type="STRING" id="1631249.BQ8794_40206"/>
<name>A0A1R3VEA8_9HYPH</name>
<protein>
    <submittedName>
        <fullName evidence="1">Uncharacterized protein</fullName>
    </submittedName>
</protein>
<dbReference type="AlphaFoldDB" id="A0A1R3VEA8"/>
<evidence type="ECO:0000313" key="1">
    <source>
        <dbReference type="EMBL" id="SIT57607.1"/>
    </source>
</evidence>
<organism evidence="1 2">
    <name type="scientific">Mesorhizobium prunaredense</name>
    <dbReference type="NCBI Taxonomy" id="1631249"/>
    <lineage>
        <taxon>Bacteria</taxon>
        <taxon>Pseudomonadati</taxon>
        <taxon>Pseudomonadota</taxon>
        <taxon>Alphaproteobacteria</taxon>
        <taxon>Hyphomicrobiales</taxon>
        <taxon>Phyllobacteriaceae</taxon>
        <taxon>Mesorhizobium</taxon>
    </lineage>
</organism>
<keyword evidence="2" id="KW-1185">Reference proteome</keyword>
<gene>
    <name evidence="1" type="ORF">BQ8794_40206</name>
</gene>
<reference evidence="2" key="1">
    <citation type="submission" date="2017-01" db="EMBL/GenBank/DDBJ databases">
        <authorList>
            <person name="Brunel B."/>
        </authorList>
    </citation>
    <scope>NUCLEOTIDE SEQUENCE [LARGE SCALE GENOMIC DNA]</scope>
</reference>
<dbReference type="Proteomes" id="UP000188388">
    <property type="component" value="Unassembled WGS sequence"/>
</dbReference>
<proteinExistence type="predicted"/>
<dbReference type="RefSeq" id="WP_077380837.1">
    <property type="nucleotide sequence ID" value="NZ_FTPD01000034.1"/>
</dbReference>
<sequence length="210" mass="23783">MGLLNDLLPEFLRKPQPIVSVDELADFMDSRAAFLAQKSIVEFCRVRAGVYWQKLFSEKEFQAALNHSRWRAYPACYAMMAEMVEGALREPAGLRQRGLPAALEKVALASFSKYAVPEGSPTTFWEDAAELTRQRLAATQIGPPRPVREIPEPLARTVFEMVPIHPNLLTNDYDYIFNFLRMNLLRAHEDFLVQADRSALVDQLLGAARS</sequence>